<proteinExistence type="predicted"/>
<reference evidence="1" key="1">
    <citation type="journal article" date="2019" name="bioRxiv">
        <title>The Genome of the Zebra Mussel, Dreissena polymorpha: A Resource for Invasive Species Research.</title>
        <authorList>
            <person name="McCartney M.A."/>
            <person name="Auch B."/>
            <person name="Kono T."/>
            <person name="Mallez S."/>
            <person name="Zhang Y."/>
            <person name="Obille A."/>
            <person name="Becker A."/>
            <person name="Abrahante J.E."/>
            <person name="Garbe J."/>
            <person name="Badalamenti J.P."/>
            <person name="Herman A."/>
            <person name="Mangelson H."/>
            <person name="Liachko I."/>
            <person name="Sullivan S."/>
            <person name="Sone E.D."/>
            <person name="Koren S."/>
            <person name="Silverstein K.A.T."/>
            <person name="Beckman K.B."/>
            <person name="Gohl D.M."/>
        </authorList>
    </citation>
    <scope>NUCLEOTIDE SEQUENCE</scope>
    <source>
        <strain evidence="1">Duluth1</strain>
        <tissue evidence="1">Whole animal</tissue>
    </source>
</reference>
<reference evidence="1" key="2">
    <citation type="submission" date="2020-11" db="EMBL/GenBank/DDBJ databases">
        <authorList>
            <person name="McCartney M.A."/>
            <person name="Auch B."/>
            <person name="Kono T."/>
            <person name="Mallez S."/>
            <person name="Becker A."/>
            <person name="Gohl D.M."/>
            <person name="Silverstein K.A.T."/>
            <person name="Koren S."/>
            <person name="Bechman K.B."/>
            <person name="Herman A."/>
            <person name="Abrahante J.E."/>
            <person name="Garbe J."/>
        </authorList>
    </citation>
    <scope>NUCLEOTIDE SEQUENCE</scope>
    <source>
        <strain evidence="1">Duluth1</strain>
        <tissue evidence="1">Whole animal</tissue>
    </source>
</reference>
<evidence type="ECO:0000313" key="2">
    <source>
        <dbReference type="Proteomes" id="UP000828390"/>
    </source>
</evidence>
<evidence type="ECO:0000313" key="1">
    <source>
        <dbReference type="EMBL" id="KAH3773144.1"/>
    </source>
</evidence>
<dbReference type="EMBL" id="JAIWYP010000009">
    <property type="protein sequence ID" value="KAH3773144.1"/>
    <property type="molecule type" value="Genomic_DNA"/>
</dbReference>
<gene>
    <name evidence="1" type="ORF">DPMN_174499</name>
</gene>
<comment type="caution">
    <text evidence="1">The sequence shown here is derived from an EMBL/GenBank/DDBJ whole genome shotgun (WGS) entry which is preliminary data.</text>
</comment>
<protein>
    <submittedName>
        <fullName evidence="1">Uncharacterized protein</fullName>
    </submittedName>
</protein>
<dbReference type="Proteomes" id="UP000828390">
    <property type="component" value="Unassembled WGS sequence"/>
</dbReference>
<name>A0A9D4E6H2_DREPO</name>
<organism evidence="1 2">
    <name type="scientific">Dreissena polymorpha</name>
    <name type="common">Zebra mussel</name>
    <name type="synonym">Mytilus polymorpha</name>
    <dbReference type="NCBI Taxonomy" id="45954"/>
    <lineage>
        <taxon>Eukaryota</taxon>
        <taxon>Metazoa</taxon>
        <taxon>Spiralia</taxon>
        <taxon>Lophotrochozoa</taxon>
        <taxon>Mollusca</taxon>
        <taxon>Bivalvia</taxon>
        <taxon>Autobranchia</taxon>
        <taxon>Heteroconchia</taxon>
        <taxon>Euheterodonta</taxon>
        <taxon>Imparidentia</taxon>
        <taxon>Neoheterodontei</taxon>
        <taxon>Myida</taxon>
        <taxon>Dreissenoidea</taxon>
        <taxon>Dreissenidae</taxon>
        <taxon>Dreissena</taxon>
    </lineage>
</organism>
<sequence length="99" mass="11240">MTKIHAHADNFYNDDDDDNYKSQWCSRYAVAVEAAVVVVVVELSCGHVYGPDFLTVLEFDQGPSTDQNLAPPLQLRYVQTKQCIKNNIIFFNSPQKNKT</sequence>
<accession>A0A9D4E6H2</accession>
<keyword evidence="2" id="KW-1185">Reference proteome</keyword>
<dbReference type="AlphaFoldDB" id="A0A9D4E6H2"/>